<evidence type="ECO:0000256" key="7">
    <source>
        <dbReference type="ARBA" id="ARBA00043224"/>
    </source>
</evidence>
<dbReference type="GO" id="GO:0019363">
    <property type="term" value="P:pyridine nucleotide biosynthetic process"/>
    <property type="evidence" value="ECO:0007669"/>
    <property type="project" value="UniProtKB-KW"/>
</dbReference>
<evidence type="ECO:0000256" key="6">
    <source>
        <dbReference type="ARBA" id="ARBA00039017"/>
    </source>
</evidence>
<evidence type="ECO:0000256" key="8">
    <source>
        <dbReference type="ARBA" id="ARBA00072277"/>
    </source>
</evidence>
<proteinExistence type="inferred from homology"/>
<dbReference type="Pfam" id="PF00857">
    <property type="entry name" value="Isochorismatase"/>
    <property type="match status" value="1"/>
</dbReference>
<dbReference type="FunFam" id="3.40.50.850:FF:000006">
    <property type="entry name" value="Bifunctional pyrazinamidase/nicotinamidase"/>
    <property type="match status" value="1"/>
</dbReference>
<dbReference type="InterPro" id="IPR036380">
    <property type="entry name" value="Isochorismatase-like_sf"/>
</dbReference>
<dbReference type="EMBL" id="CP123498">
    <property type="protein sequence ID" value="WGL96936.1"/>
    <property type="molecule type" value="Genomic_DNA"/>
</dbReference>
<reference evidence="10" key="1">
    <citation type="submission" date="2023-04" db="EMBL/GenBank/DDBJ databases">
        <title>Genome dynamics across the evolutionary transition to endosymbiosis.</title>
        <authorList>
            <person name="Siozios S."/>
            <person name="Nadal-Jimenez P."/>
            <person name="Azagi T."/>
            <person name="Sprong H."/>
            <person name="Frost C.L."/>
            <person name="Parratt S.R."/>
            <person name="Taylor G."/>
            <person name="Brettell L."/>
            <person name="Lew K.C."/>
            <person name="Croft L."/>
            <person name="King K.C."/>
            <person name="Brockhurst M.A."/>
            <person name="Hypsa V."/>
            <person name="Novakova E."/>
            <person name="Darby A.C."/>
            <person name="Hurst G.D.D."/>
        </authorList>
    </citation>
    <scope>NUCLEOTIDE SEQUENCE</scope>
    <source>
        <strain evidence="10">AIh</strain>
    </source>
</reference>
<evidence type="ECO:0000256" key="2">
    <source>
        <dbReference type="ARBA" id="ARBA00022642"/>
    </source>
</evidence>
<dbReference type="NCBIfam" id="NF008623">
    <property type="entry name" value="PRK11609.1"/>
    <property type="match status" value="1"/>
</dbReference>
<gene>
    <name evidence="10" type="primary">pncA</name>
    <name evidence="10" type="ORF">QE207_11225</name>
</gene>
<keyword evidence="3" id="KW-0479">Metal-binding</keyword>
<dbReference type="InterPro" id="IPR000868">
    <property type="entry name" value="Isochorismatase-like_dom"/>
</dbReference>
<dbReference type="Gene3D" id="3.40.50.850">
    <property type="entry name" value="Isochorismatase-like"/>
    <property type="match status" value="1"/>
</dbReference>
<dbReference type="AlphaFoldDB" id="A0AA95GD88"/>
<dbReference type="EC" id="3.5.1.19" evidence="6"/>
<dbReference type="Proteomes" id="UP001177597">
    <property type="component" value="Chromosome"/>
</dbReference>
<evidence type="ECO:0000256" key="5">
    <source>
        <dbReference type="ARBA" id="ARBA00037900"/>
    </source>
</evidence>
<evidence type="ECO:0000259" key="9">
    <source>
        <dbReference type="Pfam" id="PF00857"/>
    </source>
</evidence>
<accession>A0AA95GD88</accession>
<dbReference type="GO" id="GO:0008936">
    <property type="term" value="F:nicotinamidase activity"/>
    <property type="evidence" value="ECO:0007669"/>
    <property type="project" value="UniProtKB-EC"/>
</dbReference>
<evidence type="ECO:0000256" key="1">
    <source>
        <dbReference type="ARBA" id="ARBA00006336"/>
    </source>
</evidence>
<evidence type="ECO:0000256" key="4">
    <source>
        <dbReference type="ARBA" id="ARBA00022801"/>
    </source>
</evidence>
<dbReference type="RefSeq" id="WP_280630284.1">
    <property type="nucleotide sequence ID" value="NZ_CP123498.1"/>
</dbReference>
<dbReference type="PANTHER" id="PTHR11080">
    <property type="entry name" value="PYRAZINAMIDASE/NICOTINAMIDASE"/>
    <property type="match status" value="1"/>
</dbReference>
<protein>
    <recommendedName>
        <fullName evidence="8">Nicotinamidase</fullName>
        <ecNumber evidence="6">3.5.1.19</ecNumber>
    </recommendedName>
    <alternativeName>
        <fullName evidence="7">Nicotinamide deamidase</fullName>
    </alternativeName>
</protein>
<name>A0AA95GD88_9GAMM</name>
<dbReference type="InterPro" id="IPR052347">
    <property type="entry name" value="Isochorismatase_Nicotinamidase"/>
</dbReference>
<evidence type="ECO:0000313" key="11">
    <source>
        <dbReference type="Proteomes" id="UP001177597"/>
    </source>
</evidence>
<keyword evidence="4 10" id="KW-0378">Hydrolase</keyword>
<feature type="domain" description="Isochorismatase-like" evidence="9">
    <location>
        <begin position="4"/>
        <end position="206"/>
    </location>
</feature>
<organism evidence="10 11">
    <name type="scientific">Arsenophonus nasoniae</name>
    <name type="common">son-killer infecting Nasonia vitripennis</name>
    <dbReference type="NCBI Taxonomy" id="638"/>
    <lineage>
        <taxon>Bacteria</taxon>
        <taxon>Pseudomonadati</taxon>
        <taxon>Pseudomonadota</taxon>
        <taxon>Gammaproteobacteria</taxon>
        <taxon>Enterobacterales</taxon>
        <taxon>Morganellaceae</taxon>
        <taxon>Arsenophonus</taxon>
    </lineage>
</organism>
<comment type="pathway">
    <text evidence="5">Cofactor biosynthesis; nicotinate biosynthesis; nicotinate from nicotinamide: step 1/1.</text>
</comment>
<evidence type="ECO:0000313" key="10">
    <source>
        <dbReference type="EMBL" id="WGL96936.1"/>
    </source>
</evidence>
<dbReference type="PANTHER" id="PTHR11080:SF2">
    <property type="entry name" value="LD05707P"/>
    <property type="match status" value="1"/>
</dbReference>
<sequence length="222" mass="24734">MTHSALLLIDLQNDFCNGGALAVLDSESVINTANEVITYCQQHDIAIIASQDWHPADHLSFAVNSATKVGTEGKLNGLRQIWWPVHCVQHQKGAEFHPALNQSAIQAIFQKGVNAIIDSYSAFFDNDHQHATQLDYWLTQNQIKHLYIMGLATDYCVKFTVLDALQLGYQVTVIQDGCRGVNLDPEDSHNALQEMALAGAKLITSSDLPIHFFDRANDFRQK</sequence>
<evidence type="ECO:0000256" key="3">
    <source>
        <dbReference type="ARBA" id="ARBA00022723"/>
    </source>
</evidence>
<dbReference type="SUPFAM" id="SSF52499">
    <property type="entry name" value="Isochorismatase-like hydrolases"/>
    <property type="match status" value="1"/>
</dbReference>
<dbReference type="GO" id="GO:0046872">
    <property type="term" value="F:metal ion binding"/>
    <property type="evidence" value="ECO:0007669"/>
    <property type="project" value="UniProtKB-KW"/>
</dbReference>
<dbReference type="CDD" id="cd01011">
    <property type="entry name" value="nicotinamidase"/>
    <property type="match status" value="1"/>
</dbReference>
<comment type="similarity">
    <text evidence="1">Belongs to the isochorismatase family.</text>
</comment>
<keyword evidence="2" id="KW-0662">Pyridine nucleotide biosynthesis</keyword>